<evidence type="ECO:0000256" key="1">
    <source>
        <dbReference type="SAM" id="MobiDB-lite"/>
    </source>
</evidence>
<dbReference type="EMBL" id="DS547094">
    <property type="protein sequence ID" value="EDR12899.1"/>
    <property type="molecule type" value="Genomic_DNA"/>
</dbReference>
<dbReference type="GeneID" id="6072572"/>
<feature type="region of interest" description="Disordered" evidence="1">
    <location>
        <begin position="1"/>
        <end position="24"/>
    </location>
</feature>
<dbReference type="KEGG" id="lbc:LACBIDRAFT_311896"/>
<reference evidence="2 3" key="1">
    <citation type="journal article" date="2008" name="Nature">
        <title>The genome of Laccaria bicolor provides insights into mycorrhizal symbiosis.</title>
        <authorList>
            <person name="Martin F."/>
            <person name="Aerts A."/>
            <person name="Ahren D."/>
            <person name="Brun A."/>
            <person name="Danchin E.G.J."/>
            <person name="Duchaussoy F."/>
            <person name="Gibon J."/>
            <person name="Kohler A."/>
            <person name="Lindquist E."/>
            <person name="Pereda V."/>
            <person name="Salamov A."/>
            <person name="Shapiro H.J."/>
            <person name="Wuyts J."/>
            <person name="Blaudez D."/>
            <person name="Buee M."/>
            <person name="Brokstein P."/>
            <person name="Canbaeck B."/>
            <person name="Cohen D."/>
            <person name="Courty P.E."/>
            <person name="Coutinho P.M."/>
            <person name="Delaruelle C."/>
            <person name="Detter J.C."/>
            <person name="Deveau A."/>
            <person name="DiFazio S."/>
            <person name="Duplessis S."/>
            <person name="Fraissinet-Tachet L."/>
            <person name="Lucic E."/>
            <person name="Frey-Klett P."/>
            <person name="Fourrey C."/>
            <person name="Feussner I."/>
            <person name="Gay G."/>
            <person name="Grimwood J."/>
            <person name="Hoegger P.J."/>
            <person name="Jain P."/>
            <person name="Kilaru S."/>
            <person name="Labbe J."/>
            <person name="Lin Y.C."/>
            <person name="Legue V."/>
            <person name="Le Tacon F."/>
            <person name="Marmeisse R."/>
            <person name="Melayah D."/>
            <person name="Montanini B."/>
            <person name="Muratet M."/>
            <person name="Nehls U."/>
            <person name="Niculita-Hirzel H."/>
            <person name="Oudot-Le Secq M.P."/>
            <person name="Peter M."/>
            <person name="Quesneville H."/>
            <person name="Rajashekar B."/>
            <person name="Reich M."/>
            <person name="Rouhier N."/>
            <person name="Schmutz J."/>
            <person name="Yin T."/>
            <person name="Chalot M."/>
            <person name="Henrissat B."/>
            <person name="Kuees U."/>
            <person name="Lucas S."/>
            <person name="Van de Peer Y."/>
            <person name="Podila G.K."/>
            <person name="Polle A."/>
            <person name="Pukkila P.J."/>
            <person name="Richardson P.M."/>
            <person name="Rouze P."/>
            <person name="Sanders I.R."/>
            <person name="Stajich J.E."/>
            <person name="Tunlid A."/>
            <person name="Tuskan G."/>
            <person name="Grigoriev I.V."/>
        </authorList>
    </citation>
    <scope>NUCLEOTIDE SEQUENCE [LARGE SCALE GENOMIC DNA]</scope>
    <source>
        <strain evidence="3">S238N-H82 / ATCC MYA-4686</strain>
    </source>
</reference>
<accession>B0CYK2</accession>
<dbReference type="OrthoDB" id="3270804at2759"/>
<dbReference type="HOGENOM" id="CLU_099511_0_0_1"/>
<evidence type="ECO:0000313" key="2">
    <source>
        <dbReference type="EMBL" id="EDR12899.1"/>
    </source>
</evidence>
<dbReference type="Proteomes" id="UP000001194">
    <property type="component" value="Unassembled WGS sequence"/>
</dbReference>
<protein>
    <submittedName>
        <fullName evidence="2">Predicted protein</fullName>
    </submittedName>
</protein>
<organism evidence="3">
    <name type="scientific">Laccaria bicolor (strain S238N-H82 / ATCC MYA-4686)</name>
    <name type="common">Bicoloured deceiver</name>
    <name type="synonym">Laccaria laccata var. bicolor</name>
    <dbReference type="NCBI Taxonomy" id="486041"/>
    <lineage>
        <taxon>Eukaryota</taxon>
        <taxon>Fungi</taxon>
        <taxon>Dikarya</taxon>
        <taxon>Basidiomycota</taxon>
        <taxon>Agaricomycotina</taxon>
        <taxon>Agaricomycetes</taxon>
        <taxon>Agaricomycetidae</taxon>
        <taxon>Agaricales</taxon>
        <taxon>Agaricineae</taxon>
        <taxon>Hydnangiaceae</taxon>
        <taxon>Laccaria</taxon>
    </lineage>
</organism>
<dbReference type="AlphaFoldDB" id="B0CYK2"/>
<evidence type="ECO:0000313" key="3">
    <source>
        <dbReference type="Proteomes" id="UP000001194"/>
    </source>
</evidence>
<feature type="region of interest" description="Disordered" evidence="1">
    <location>
        <begin position="76"/>
        <end position="103"/>
    </location>
</feature>
<name>B0CYK2_LACBS</name>
<sequence length="244" mass="25195">MPARLTGFGSPRAPSTLADDPQGAPSMTVLEDLFNNLGIHDRESCVLITSVIRLVTPAHRDSPNNSQATAVEDGFEVLSSPGPHTEVDNSDDNDGDTSEMVTPQVTNSPAAAVIPPSAVTASIAVTAPVAAAPNAISPAANVIGLPALYTPGYALPPNRPDNAIIPPGNLITAIYGYHIPPPNAGGPFFCVSRGRDIGIFCGWEVTSPLVIGVSCSSFSRVASVAEGHRRMAAALTANFALYLT</sequence>
<dbReference type="InParanoid" id="B0CYK2"/>
<proteinExistence type="predicted"/>
<feature type="compositionally biased region" description="Acidic residues" evidence="1">
    <location>
        <begin position="88"/>
        <end position="97"/>
    </location>
</feature>
<dbReference type="RefSeq" id="XP_001877163.1">
    <property type="nucleotide sequence ID" value="XM_001877128.1"/>
</dbReference>
<keyword evidence="3" id="KW-1185">Reference proteome</keyword>
<gene>
    <name evidence="2" type="ORF">LACBIDRAFT_311896</name>
</gene>